<reference evidence="2" key="1">
    <citation type="submission" date="2023-06" db="EMBL/GenBank/DDBJ databases">
        <authorList>
            <consortium name="Lawrence Berkeley National Laboratory"/>
            <person name="Ahrendt S."/>
            <person name="Sahu N."/>
            <person name="Indic B."/>
            <person name="Wong-Bajracharya J."/>
            <person name="Merenyi Z."/>
            <person name="Ke H.-M."/>
            <person name="Monk M."/>
            <person name="Kocsube S."/>
            <person name="Drula E."/>
            <person name="Lipzen A."/>
            <person name="Balint B."/>
            <person name="Henrissat B."/>
            <person name="Andreopoulos B."/>
            <person name="Martin F.M."/>
            <person name="Harder C.B."/>
            <person name="Rigling D."/>
            <person name="Ford K.L."/>
            <person name="Foster G.D."/>
            <person name="Pangilinan J."/>
            <person name="Papanicolaou A."/>
            <person name="Barry K."/>
            <person name="LaButti K."/>
            <person name="Viragh M."/>
            <person name="Koriabine M."/>
            <person name="Yan M."/>
            <person name="Riley R."/>
            <person name="Champramary S."/>
            <person name="Plett K.L."/>
            <person name="Tsai I.J."/>
            <person name="Slot J."/>
            <person name="Sipos G."/>
            <person name="Plett J."/>
            <person name="Nagy L.G."/>
            <person name="Grigoriev I.V."/>
        </authorList>
    </citation>
    <scope>NUCLEOTIDE SEQUENCE</scope>
    <source>
        <strain evidence="2">HWK02</strain>
    </source>
</reference>
<gene>
    <name evidence="2" type="ORF">EDD18DRAFT_1173735</name>
</gene>
<dbReference type="AlphaFoldDB" id="A0AA39Q2I9"/>
<dbReference type="EMBL" id="JAUEPU010000019">
    <property type="protein sequence ID" value="KAK0495048.1"/>
    <property type="molecule type" value="Genomic_DNA"/>
</dbReference>
<proteinExistence type="predicted"/>
<sequence length="87" mass="9680">MIAKILTLLLIISMKTKLRTNEHKNNANNLIHCMHGQKVKKNWLTSKPAHSHLWIPSLLTSPSAHPCICFTPHTAILLLSSCTGGKM</sequence>
<evidence type="ECO:0000256" key="1">
    <source>
        <dbReference type="SAM" id="SignalP"/>
    </source>
</evidence>
<evidence type="ECO:0008006" key="4">
    <source>
        <dbReference type="Google" id="ProtNLM"/>
    </source>
</evidence>
<dbReference type="Proteomes" id="UP001175228">
    <property type="component" value="Unassembled WGS sequence"/>
</dbReference>
<feature type="signal peptide" evidence="1">
    <location>
        <begin position="1"/>
        <end position="20"/>
    </location>
</feature>
<name>A0AA39Q2I9_9AGAR</name>
<feature type="chain" id="PRO_5041425130" description="Secreted protein" evidence="1">
    <location>
        <begin position="21"/>
        <end position="87"/>
    </location>
</feature>
<protein>
    <recommendedName>
        <fullName evidence="4">Secreted protein</fullName>
    </recommendedName>
</protein>
<accession>A0AA39Q2I9</accession>
<evidence type="ECO:0000313" key="3">
    <source>
        <dbReference type="Proteomes" id="UP001175228"/>
    </source>
</evidence>
<keyword evidence="1" id="KW-0732">Signal</keyword>
<organism evidence="2 3">
    <name type="scientific">Armillaria luteobubalina</name>
    <dbReference type="NCBI Taxonomy" id="153913"/>
    <lineage>
        <taxon>Eukaryota</taxon>
        <taxon>Fungi</taxon>
        <taxon>Dikarya</taxon>
        <taxon>Basidiomycota</taxon>
        <taxon>Agaricomycotina</taxon>
        <taxon>Agaricomycetes</taxon>
        <taxon>Agaricomycetidae</taxon>
        <taxon>Agaricales</taxon>
        <taxon>Marasmiineae</taxon>
        <taxon>Physalacriaceae</taxon>
        <taxon>Armillaria</taxon>
    </lineage>
</organism>
<keyword evidence="3" id="KW-1185">Reference proteome</keyword>
<evidence type="ECO:0000313" key="2">
    <source>
        <dbReference type="EMBL" id="KAK0495048.1"/>
    </source>
</evidence>
<comment type="caution">
    <text evidence="2">The sequence shown here is derived from an EMBL/GenBank/DDBJ whole genome shotgun (WGS) entry which is preliminary data.</text>
</comment>